<evidence type="ECO:0000313" key="2">
    <source>
        <dbReference type="Proteomes" id="UP000886787"/>
    </source>
</evidence>
<organism evidence="1 2">
    <name type="scientific">Candidatus Scatavimonas merdigallinarum</name>
    <dbReference type="NCBI Taxonomy" id="2840914"/>
    <lineage>
        <taxon>Bacteria</taxon>
        <taxon>Bacillati</taxon>
        <taxon>Bacillota</taxon>
        <taxon>Clostridia</taxon>
        <taxon>Eubacteriales</taxon>
        <taxon>Oscillospiraceae</taxon>
        <taxon>Oscillospiraceae incertae sedis</taxon>
        <taxon>Candidatus Scatavimonas</taxon>
    </lineage>
</organism>
<name>A0A9D0ZJ32_9FIRM</name>
<evidence type="ECO:0000313" key="1">
    <source>
        <dbReference type="EMBL" id="HIQ81176.1"/>
    </source>
</evidence>
<dbReference type="EMBL" id="DVFW01000042">
    <property type="protein sequence ID" value="HIQ81176.1"/>
    <property type="molecule type" value="Genomic_DNA"/>
</dbReference>
<proteinExistence type="predicted"/>
<sequence length="195" mass="20955">MKNRKSGGGVPPYGQITAVGRQPLVERSLKALEYVLAAAGKSVTAKSMSVQTEHPCCVGSITCAAGQRVIDTVLFTDESACPYEQKWLQTCTALVLPYEEPRKQRLEEKQREKIVEYSYNDDRADLVAKNITQTPEHINFELVGTGLIGRIKLKEGCGLSVESALALAGALLASGIALKEIADGLSTLESLAAFA</sequence>
<dbReference type="Proteomes" id="UP000886787">
    <property type="component" value="Unassembled WGS sequence"/>
</dbReference>
<dbReference type="GO" id="GO:0005524">
    <property type="term" value="F:ATP binding"/>
    <property type="evidence" value="ECO:0007669"/>
    <property type="project" value="InterPro"/>
</dbReference>
<reference evidence="1" key="1">
    <citation type="submission" date="2020-10" db="EMBL/GenBank/DDBJ databases">
        <authorList>
            <person name="Gilroy R."/>
        </authorList>
    </citation>
    <scope>NUCLEOTIDE SEQUENCE</scope>
    <source>
        <strain evidence="1">ChiSjej1B19-3389</strain>
    </source>
</reference>
<gene>
    <name evidence="1" type="ORF">IAD32_07855</name>
</gene>
<comment type="caution">
    <text evidence="1">The sequence shown here is derived from an EMBL/GenBank/DDBJ whole genome shotgun (WGS) entry which is preliminary data.</text>
</comment>
<dbReference type="InterPro" id="IPR036565">
    <property type="entry name" value="Mur-like_cat_sf"/>
</dbReference>
<dbReference type="SUPFAM" id="SSF53623">
    <property type="entry name" value="MurD-like peptide ligases, catalytic domain"/>
    <property type="match status" value="1"/>
</dbReference>
<accession>A0A9D0ZJ32</accession>
<dbReference type="Gene3D" id="3.40.1190.10">
    <property type="entry name" value="Mur-like, catalytic domain"/>
    <property type="match status" value="1"/>
</dbReference>
<protein>
    <submittedName>
        <fullName evidence="1">Uncharacterized protein</fullName>
    </submittedName>
</protein>
<dbReference type="AlphaFoldDB" id="A0A9D0ZJ32"/>
<reference evidence="1" key="2">
    <citation type="journal article" date="2021" name="PeerJ">
        <title>Extensive microbial diversity within the chicken gut microbiome revealed by metagenomics and culture.</title>
        <authorList>
            <person name="Gilroy R."/>
            <person name="Ravi A."/>
            <person name="Getino M."/>
            <person name="Pursley I."/>
            <person name="Horton D.L."/>
            <person name="Alikhan N.F."/>
            <person name="Baker D."/>
            <person name="Gharbi K."/>
            <person name="Hall N."/>
            <person name="Watson M."/>
            <person name="Adriaenssens E.M."/>
            <person name="Foster-Nyarko E."/>
            <person name="Jarju S."/>
            <person name="Secka A."/>
            <person name="Antonio M."/>
            <person name="Oren A."/>
            <person name="Chaudhuri R.R."/>
            <person name="La Ragione R."/>
            <person name="Hildebrand F."/>
            <person name="Pallen M.J."/>
        </authorList>
    </citation>
    <scope>NUCLEOTIDE SEQUENCE</scope>
    <source>
        <strain evidence="1">ChiSjej1B19-3389</strain>
    </source>
</reference>